<keyword evidence="3" id="KW-1185">Reference proteome</keyword>
<evidence type="ECO:0000313" key="2">
    <source>
        <dbReference type="EMBL" id="BDG02937.1"/>
    </source>
</evidence>
<accession>A0ABM7WU72</accession>
<name>A0ABM7WU72_9BACT</name>
<sequence>MSLPIQDEPESTIGRKPAELAGHPGPPRHEPARSGAGGRHEEGDERERAGKGAREEPPSLRGPGR</sequence>
<protein>
    <submittedName>
        <fullName evidence="2">Uncharacterized protein</fullName>
    </submittedName>
</protein>
<dbReference type="Proteomes" id="UP001162891">
    <property type="component" value="Chromosome"/>
</dbReference>
<feature type="region of interest" description="Disordered" evidence="1">
    <location>
        <begin position="1"/>
        <end position="65"/>
    </location>
</feature>
<evidence type="ECO:0000256" key="1">
    <source>
        <dbReference type="SAM" id="MobiDB-lite"/>
    </source>
</evidence>
<proteinExistence type="predicted"/>
<feature type="compositionally biased region" description="Basic and acidic residues" evidence="1">
    <location>
        <begin position="27"/>
        <end position="58"/>
    </location>
</feature>
<gene>
    <name evidence="2" type="ORF">AMOR_19330</name>
</gene>
<dbReference type="EMBL" id="AP025591">
    <property type="protein sequence ID" value="BDG02937.1"/>
    <property type="molecule type" value="Genomic_DNA"/>
</dbReference>
<organism evidence="2 3">
    <name type="scientific">Anaeromyxobacter oryzae</name>
    <dbReference type="NCBI Taxonomy" id="2918170"/>
    <lineage>
        <taxon>Bacteria</taxon>
        <taxon>Pseudomonadati</taxon>
        <taxon>Myxococcota</taxon>
        <taxon>Myxococcia</taxon>
        <taxon>Myxococcales</taxon>
        <taxon>Cystobacterineae</taxon>
        <taxon>Anaeromyxobacteraceae</taxon>
        <taxon>Anaeromyxobacter</taxon>
    </lineage>
</organism>
<evidence type="ECO:0000313" key="3">
    <source>
        <dbReference type="Proteomes" id="UP001162891"/>
    </source>
</evidence>
<reference evidence="3" key="1">
    <citation type="journal article" date="2022" name="Int. J. Syst. Evol. Microbiol.">
        <title>Anaeromyxobacter oryzae sp. nov., Anaeromyxobacter diazotrophicus sp. nov. and Anaeromyxobacter paludicola sp. nov., isolated from paddy soils.</title>
        <authorList>
            <person name="Itoh H."/>
            <person name="Xu Z."/>
            <person name="Mise K."/>
            <person name="Masuda Y."/>
            <person name="Ushijima N."/>
            <person name="Hayakawa C."/>
            <person name="Shiratori Y."/>
            <person name="Senoo K."/>
        </authorList>
    </citation>
    <scope>NUCLEOTIDE SEQUENCE [LARGE SCALE GENOMIC DNA]</scope>
    <source>
        <strain evidence="3">Red232</strain>
    </source>
</reference>